<gene>
    <name evidence="4" type="ORF">FF38_05290</name>
</gene>
<dbReference type="SUPFAM" id="SSF159468">
    <property type="entry name" value="AtpF-like"/>
    <property type="match status" value="1"/>
</dbReference>
<dbReference type="AlphaFoldDB" id="A0A0L0CLN6"/>
<evidence type="ECO:0000256" key="3">
    <source>
        <dbReference type="ARBA" id="ARBA00023065"/>
    </source>
</evidence>
<dbReference type="InterPro" id="IPR036906">
    <property type="entry name" value="ATPase_V1_fsu_sf"/>
</dbReference>
<name>A0A0L0CLN6_LUCCU</name>
<proteinExistence type="inferred from homology"/>
<evidence type="ECO:0000313" key="5">
    <source>
        <dbReference type="Proteomes" id="UP000037069"/>
    </source>
</evidence>
<dbReference type="Proteomes" id="UP000037069">
    <property type="component" value="Unassembled WGS sequence"/>
</dbReference>
<dbReference type="EMBL" id="JRES01000315">
    <property type="protein sequence ID" value="KNC32359.1"/>
    <property type="molecule type" value="Genomic_DNA"/>
</dbReference>
<dbReference type="Pfam" id="PF01990">
    <property type="entry name" value="ATP-synt_F"/>
    <property type="match status" value="1"/>
</dbReference>
<keyword evidence="3" id="KW-0406">Ion transport</keyword>
<dbReference type="InterPro" id="IPR008218">
    <property type="entry name" value="ATPase_V1-cplx_f_g_su"/>
</dbReference>
<comment type="caution">
    <text evidence="4">The sequence shown here is derived from an EMBL/GenBank/DDBJ whole genome shotgun (WGS) entry which is preliminary data.</text>
</comment>
<dbReference type="GO" id="GO:0046961">
    <property type="term" value="F:proton-transporting ATPase activity, rotational mechanism"/>
    <property type="evidence" value="ECO:0007669"/>
    <property type="project" value="InterPro"/>
</dbReference>
<keyword evidence="2" id="KW-0813">Transport</keyword>
<keyword evidence="5" id="KW-1185">Reference proteome</keyword>
<accession>A0A0L0CLN6</accession>
<dbReference type="OrthoDB" id="10261947at2759"/>
<reference evidence="4 5" key="1">
    <citation type="journal article" date="2015" name="Nat. Commun.">
        <title>Lucilia cuprina genome unlocks parasitic fly biology to underpin future interventions.</title>
        <authorList>
            <person name="Anstead C.A."/>
            <person name="Korhonen P.K."/>
            <person name="Young N.D."/>
            <person name="Hall R.S."/>
            <person name="Jex A.R."/>
            <person name="Murali S.C."/>
            <person name="Hughes D.S."/>
            <person name="Lee S.F."/>
            <person name="Perry T."/>
            <person name="Stroehlein A.J."/>
            <person name="Ansell B.R."/>
            <person name="Breugelmans B."/>
            <person name="Hofmann A."/>
            <person name="Qu J."/>
            <person name="Dugan S."/>
            <person name="Lee S.L."/>
            <person name="Chao H."/>
            <person name="Dinh H."/>
            <person name="Han Y."/>
            <person name="Doddapaneni H.V."/>
            <person name="Worley K.C."/>
            <person name="Muzny D.M."/>
            <person name="Ioannidis P."/>
            <person name="Waterhouse R.M."/>
            <person name="Zdobnov E.M."/>
            <person name="James P.J."/>
            <person name="Bagnall N.H."/>
            <person name="Kotze A.C."/>
            <person name="Gibbs R.A."/>
            <person name="Richards S."/>
            <person name="Batterham P."/>
            <person name="Gasser R.B."/>
        </authorList>
    </citation>
    <scope>NUCLEOTIDE SEQUENCE [LARGE SCALE GENOMIC DNA]</scope>
    <source>
        <strain evidence="4 5">LS</strain>
        <tissue evidence="4">Full body</tissue>
    </source>
</reference>
<sequence length="89" mass="10261">MPADFYTSNLKFCIGTYVNEVQNFFISIYNRANIGVILVASDLWKHILPVLEIQKRKPLPIILEIETKSSLIKTLILKEQNTVQKIDVK</sequence>
<protein>
    <submittedName>
        <fullName evidence="4">Uncharacterized protein</fullName>
    </submittedName>
</protein>
<comment type="similarity">
    <text evidence="1">Belongs to the V-ATPase F subunit family.</text>
</comment>
<dbReference type="Gene3D" id="3.40.50.10580">
    <property type="entry name" value="ATPase, V1 complex, subunit F"/>
    <property type="match status" value="1"/>
</dbReference>
<evidence type="ECO:0000256" key="2">
    <source>
        <dbReference type="ARBA" id="ARBA00022448"/>
    </source>
</evidence>
<organism evidence="4 5">
    <name type="scientific">Lucilia cuprina</name>
    <name type="common">Green bottle fly</name>
    <name type="synonym">Australian sheep blowfly</name>
    <dbReference type="NCBI Taxonomy" id="7375"/>
    <lineage>
        <taxon>Eukaryota</taxon>
        <taxon>Metazoa</taxon>
        <taxon>Ecdysozoa</taxon>
        <taxon>Arthropoda</taxon>
        <taxon>Hexapoda</taxon>
        <taxon>Insecta</taxon>
        <taxon>Pterygota</taxon>
        <taxon>Neoptera</taxon>
        <taxon>Endopterygota</taxon>
        <taxon>Diptera</taxon>
        <taxon>Brachycera</taxon>
        <taxon>Muscomorpha</taxon>
        <taxon>Oestroidea</taxon>
        <taxon>Calliphoridae</taxon>
        <taxon>Luciliinae</taxon>
        <taxon>Lucilia</taxon>
    </lineage>
</organism>
<evidence type="ECO:0000256" key="1">
    <source>
        <dbReference type="ARBA" id="ARBA00010148"/>
    </source>
</evidence>
<evidence type="ECO:0000313" key="4">
    <source>
        <dbReference type="EMBL" id="KNC32359.1"/>
    </source>
</evidence>